<dbReference type="Proteomes" id="UP000299102">
    <property type="component" value="Unassembled WGS sequence"/>
</dbReference>
<organism evidence="1 2">
    <name type="scientific">Eumeta variegata</name>
    <name type="common">Bagworm moth</name>
    <name type="synonym">Eumeta japonica</name>
    <dbReference type="NCBI Taxonomy" id="151549"/>
    <lineage>
        <taxon>Eukaryota</taxon>
        <taxon>Metazoa</taxon>
        <taxon>Ecdysozoa</taxon>
        <taxon>Arthropoda</taxon>
        <taxon>Hexapoda</taxon>
        <taxon>Insecta</taxon>
        <taxon>Pterygota</taxon>
        <taxon>Neoptera</taxon>
        <taxon>Endopterygota</taxon>
        <taxon>Lepidoptera</taxon>
        <taxon>Glossata</taxon>
        <taxon>Ditrysia</taxon>
        <taxon>Tineoidea</taxon>
        <taxon>Psychidae</taxon>
        <taxon>Oiketicinae</taxon>
        <taxon>Eumeta</taxon>
    </lineage>
</organism>
<name>A0A4C1TLF4_EUMVA</name>
<sequence>METERKDICLYFLCVRTAIEGTYPLEEIGLLEICAEPTPAAERAVDVDLLYGRPVPRRPKAGRRLRRYVARLPAIEPPFVSRGEQRKIIRDDPL</sequence>
<keyword evidence="2" id="KW-1185">Reference proteome</keyword>
<proteinExistence type="predicted"/>
<dbReference type="EMBL" id="BGZK01000071">
    <property type="protein sequence ID" value="GBP15333.1"/>
    <property type="molecule type" value="Genomic_DNA"/>
</dbReference>
<reference evidence="1 2" key="1">
    <citation type="journal article" date="2019" name="Commun. Biol.">
        <title>The bagworm genome reveals a unique fibroin gene that provides high tensile strength.</title>
        <authorList>
            <person name="Kono N."/>
            <person name="Nakamura H."/>
            <person name="Ohtoshi R."/>
            <person name="Tomita M."/>
            <person name="Numata K."/>
            <person name="Arakawa K."/>
        </authorList>
    </citation>
    <scope>NUCLEOTIDE SEQUENCE [LARGE SCALE GENOMIC DNA]</scope>
</reference>
<evidence type="ECO:0000313" key="2">
    <source>
        <dbReference type="Proteomes" id="UP000299102"/>
    </source>
</evidence>
<accession>A0A4C1TLF4</accession>
<dbReference type="AlphaFoldDB" id="A0A4C1TLF4"/>
<comment type="caution">
    <text evidence="1">The sequence shown here is derived from an EMBL/GenBank/DDBJ whole genome shotgun (WGS) entry which is preliminary data.</text>
</comment>
<evidence type="ECO:0000313" key="1">
    <source>
        <dbReference type="EMBL" id="GBP15333.1"/>
    </source>
</evidence>
<protein>
    <submittedName>
        <fullName evidence="1">Uncharacterized protein</fullName>
    </submittedName>
</protein>
<gene>
    <name evidence="1" type="ORF">EVAR_80513_1</name>
</gene>